<keyword evidence="1" id="KW-0010">Activator</keyword>
<gene>
    <name evidence="2" type="ordered locus">LIV_0324</name>
</gene>
<dbReference type="HOGENOM" id="CLU_113679_0_0_9"/>
<evidence type="ECO:0000313" key="2">
    <source>
        <dbReference type="EMBL" id="CBW84800.1"/>
    </source>
</evidence>
<sequence>MDKQLEVILEDLEVSKADKDWVTYDTLSEGQTLENRHLLKHFLILEKGTLHLENQNTQILQFFTSGDIVFLSPFDMNVDMQLKLVCDQTAKIVFVDREYFLNFAANKASYMEWLLTSVLSNSAALCFELMKHDLPADERIVYTLQRLCKKTKTEEEATRDYYEVPNFLNKTKMAQYGAMSRKNLYNKLEILEETDQVKQKKEKVFVTATTI</sequence>
<protein>
    <recommendedName>
        <fullName evidence="4">Crp/Fnr family transcriptional regulator</fullName>
    </recommendedName>
</protein>
<name>G2ZAP6_LISIP</name>
<dbReference type="GeneID" id="57075331"/>
<dbReference type="OrthoDB" id="2364557at2"/>
<organism evidence="2 3">
    <name type="scientific">Listeria ivanovii (strain ATCC BAA-678 / PAM 55)</name>
    <dbReference type="NCBI Taxonomy" id="881621"/>
    <lineage>
        <taxon>Bacteria</taxon>
        <taxon>Bacillati</taxon>
        <taxon>Bacillota</taxon>
        <taxon>Bacilli</taxon>
        <taxon>Bacillales</taxon>
        <taxon>Listeriaceae</taxon>
        <taxon>Listeria</taxon>
    </lineage>
</organism>
<accession>G2ZAP6</accession>
<dbReference type="Gene3D" id="2.60.120.10">
    <property type="entry name" value="Jelly Rolls"/>
    <property type="match status" value="1"/>
</dbReference>
<dbReference type="Proteomes" id="UP000001286">
    <property type="component" value="Chromosome"/>
</dbReference>
<reference evidence="2 3" key="1">
    <citation type="journal article" date="2011" name="J. Bacteriol.">
        <title>Complete genome sequence of the animal pathogen Listeria ivanovii, which provides insights into host specificities and evolution of the genus Listeria.</title>
        <authorList>
            <person name="Buchrieser C."/>
            <person name="Rusniok C."/>
            <person name="Garrido P."/>
            <person name="Hain T."/>
            <person name="Scortti M."/>
            <person name="Lampidis R."/>
            <person name="Karst U."/>
            <person name="Chakraborty T."/>
            <person name="Cossart P."/>
            <person name="Kreft J."/>
            <person name="Vazquez-Boland J.A."/>
            <person name="Goebel W."/>
            <person name="Glaser P."/>
        </authorList>
    </citation>
    <scope>NUCLEOTIDE SEQUENCE [LARGE SCALE GENOMIC DNA]</scope>
    <source>
        <strain evidence="3">ATCC BAA-678 / PAM 55</strain>
    </source>
</reference>
<dbReference type="EMBL" id="FR687253">
    <property type="protein sequence ID" value="CBW84800.1"/>
    <property type="molecule type" value="Genomic_DNA"/>
</dbReference>
<dbReference type="SUPFAM" id="SSF51206">
    <property type="entry name" value="cAMP-binding domain-like"/>
    <property type="match status" value="1"/>
</dbReference>
<evidence type="ECO:0000256" key="1">
    <source>
        <dbReference type="ARBA" id="ARBA00023159"/>
    </source>
</evidence>
<evidence type="ECO:0000313" key="3">
    <source>
        <dbReference type="Proteomes" id="UP000001286"/>
    </source>
</evidence>
<dbReference type="InterPro" id="IPR014710">
    <property type="entry name" value="RmlC-like_jellyroll"/>
</dbReference>
<evidence type="ECO:0008006" key="4">
    <source>
        <dbReference type="Google" id="ProtNLM"/>
    </source>
</evidence>
<proteinExistence type="predicted"/>
<dbReference type="InterPro" id="IPR018490">
    <property type="entry name" value="cNMP-bd_dom_sf"/>
</dbReference>
<dbReference type="KEGG" id="liv:LIV_0324"/>
<dbReference type="RefSeq" id="WP_014091858.1">
    <property type="nucleotide sequence ID" value="NC_016011.1"/>
</dbReference>
<dbReference type="eggNOG" id="ENOG502ZGQ1">
    <property type="taxonomic scope" value="Bacteria"/>
</dbReference>
<dbReference type="AlphaFoldDB" id="G2ZAP6"/>